<reference evidence="1 2" key="1">
    <citation type="journal article" date="2013" name="Genome Biol. Evol.">
        <title>Genomes of Stigonematalean cyanobacteria (subsection V) and the evolution of oxygenic photosynthesis from prokaryotes to plastids.</title>
        <authorList>
            <person name="Dagan T."/>
            <person name="Roettger M."/>
            <person name="Stucken K."/>
            <person name="Landan G."/>
            <person name="Koch R."/>
            <person name="Major P."/>
            <person name="Gould S.B."/>
            <person name="Goremykin V.V."/>
            <person name="Rippka R."/>
            <person name="Tandeau de Marsac N."/>
            <person name="Gugger M."/>
            <person name="Lockhart P.J."/>
            <person name="Allen J.F."/>
            <person name="Brune I."/>
            <person name="Maus I."/>
            <person name="Puhler A."/>
            <person name="Martin W.F."/>
        </authorList>
    </citation>
    <scope>NUCLEOTIDE SEQUENCE [LARGE SCALE GENOMIC DNA]</scope>
    <source>
        <strain evidence="1 2">PCC 7110</strain>
    </source>
</reference>
<dbReference type="AlphaFoldDB" id="A0A139X212"/>
<dbReference type="OrthoDB" id="489445at2"/>
<name>A0A139X212_9CYAN</name>
<dbReference type="Proteomes" id="UP000076925">
    <property type="component" value="Unassembled WGS sequence"/>
</dbReference>
<keyword evidence="2" id="KW-1185">Reference proteome</keyword>
<protein>
    <submittedName>
        <fullName evidence="1">Uncharacterized protein</fullName>
    </submittedName>
</protein>
<comment type="caution">
    <text evidence="1">The sequence shown here is derived from an EMBL/GenBank/DDBJ whole genome shotgun (WGS) entry which is preliminary data.</text>
</comment>
<sequence>MMTFQELQVGDYFRIPGINADCTYRKASDSHCSQNTLLQPIRPETTVLLLTPSEVRKHFEAKQAFLQSLTK</sequence>
<proteinExistence type="predicted"/>
<evidence type="ECO:0000313" key="2">
    <source>
        <dbReference type="Proteomes" id="UP000076925"/>
    </source>
</evidence>
<organism evidence="1 2">
    <name type="scientific">Scytonema hofmannii PCC 7110</name>
    <dbReference type="NCBI Taxonomy" id="128403"/>
    <lineage>
        <taxon>Bacteria</taxon>
        <taxon>Bacillati</taxon>
        <taxon>Cyanobacteriota</taxon>
        <taxon>Cyanophyceae</taxon>
        <taxon>Nostocales</taxon>
        <taxon>Scytonemataceae</taxon>
        <taxon>Scytonema</taxon>
    </lineage>
</organism>
<gene>
    <name evidence="1" type="ORF">WA1_36580</name>
</gene>
<evidence type="ECO:0000313" key="1">
    <source>
        <dbReference type="EMBL" id="KYC38693.1"/>
    </source>
</evidence>
<accession>A0A139X212</accession>
<dbReference type="EMBL" id="ANNX02000040">
    <property type="protein sequence ID" value="KYC38693.1"/>
    <property type="molecule type" value="Genomic_DNA"/>
</dbReference>